<dbReference type="RefSeq" id="XP_050922149.1">
    <property type="nucleotide sequence ID" value="XM_051066192.1"/>
</dbReference>
<name>A0AAJ8AXI2_LATCA</name>
<organism evidence="1 4">
    <name type="scientific">Lates calcarifer</name>
    <name type="common">Barramundi</name>
    <name type="synonym">Holocentrus calcarifer</name>
    <dbReference type="NCBI Taxonomy" id="8187"/>
    <lineage>
        <taxon>Eukaryota</taxon>
        <taxon>Metazoa</taxon>
        <taxon>Chordata</taxon>
        <taxon>Craniata</taxon>
        <taxon>Vertebrata</taxon>
        <taxon>Euteleostomi</taxon>
        <taxon>Actinopterygii</taxon>
        <taxon>Neopterygii</taxon>
        <taxon>Teleostei</taxon>
        <taxon>Neoteleostei</taxon>
        <taxon>Acanthomorphata</taxon>
        <taxon>Carangaria</taxon>
        <taxon>Carangaria incertae sedis</taxon>
        <taxon>Centropomidae</taxon>
        <taxon>Lates</taxon>
    </lineage>
</organism>
<dbReference type="Proteomes" id="UP000694890">
    <property type="component" value="Linkage group LG23"/>
</dbReference>
<dbReference type="GeneID" id="108883017"/>
<dbReference type="AlphaFoldDB" id="A0AAJ8AXI2"/>
<accession>A0AAJ8AXI2</accession>
<sequence length="217" mass="24897">MYASNYLPLTHPPPQLQAASLHQHPNYITPPAKHHCSTAWGSGRLLCVVKSSWFIGDRGYAAQERSYSERRTLIRAVVERTVRLPKARWMCCDTAGSKLLYTPEKVLLLYWPGYSCSTSLTSTNQHLRPCVSSGGRSRNRHAVKCGQEHTKPTGLLVQLLQPGQKHQRAPYKPNRCHHFVHNRRDVVHDQRCLRTMKFFETRTEASRIQTLTIISQR</sequence>
<evidence type="ECO:0000313" key="3">
    <source>
        <dbReference type="RefSeq" id="XP_050922148.1"/>
    </source>
</evidence>
<dbReference type="RefSeq" id="XP_050922147.1">
    <property type="nucleotide sequence ID" value="XM_051066190.1"/>
</dbReference>
<evidence type="ECO:0000313" key="2">
    <source>
        <dbReference type="RefSeq" id="XP_050922147.1"/>
    </source>
</evidence>
<evidence type="ECO:0000313" key="4">
    <source>
        <dbReference type="RefSeq" id="XP_050922149.1"/>
    </source>
</evidence>
<gene>
    <name evidence="2 3 4" type="primary">LOC108883017</name>
</gene>
<reference evidence="2 3" key="1">
    <citation type="submission" date="2025-04" db="UniProtKB">
        <authorList>
            <consortium name="RefSeq"/>
        </authorList>
    </citation>
    <scope>IDENTIFICATION</scope>
    <source>
        <tissue evidence="2 3">Brain</tissue>
    </source>
</reference>
<dbReference type="RefSeq" id="XP_050922148.1">
    <property type="nucleotide sequence ID" value="XM_051066191.1"/>
</dbReference>
<evidence type="ECO:0000313" key="1">
    <source>
        <dbReference type="Proteomes" id="UP000694890"/>
    </source>
</evidence>
<protein>
    <submittedName>
        <fullName evidence="2 3">Uncharacterized protein LOC108883017 isoform X2</fullName>
    </submittedName>
</protein>
<proteinExistence type="predicted"/>